<accession>A0AC35UFS9</accession>
<dbReference type="Proteomes" id="UP000095286">
    <property type="component" value="Unplaced"/>
</dbReference>
<reference evidence="2" key="1">
    <citation type="submission" date="2016-11" db="UniProtKB">
        <authorList>
            <consortium name="WormBaseParasite"/>
        </authorList>
    </citation>
    <scope>IDENTIFICATION</scope>
    <source>
        <strain evidence="2">KR3021</strain>
    </source>
</reference>
<evidence type="ECO:0000313" key="1">
    <source>
        <dbReference type="Proteomes" id="UP000095286"/>
    </source>
</evidence>
<proteinExistence type="predicted"/>
<evidence type="ECO:0000313" key="2">
    <source>
        <dbReference type="WBParaSite" id="RSKR_0001040500.1"/>
    </source>
</evidence>
<organism evidence="1 2">
    <name type="scientific">Rhabditophanes sp. KR3021</name>
    <dbReference type="NCBI Taxonomy" id="114890"/>
    <lineage>
        <taxon>Eukaryota</taxon>
        <taxon>Metazoa</taxon>
        <taxon>Ecdysozoa</taxon>
        <taxon>Nematoda</taxon>
        <taxon>Chromadorea</taxon>
        <taxon>Rhabditida</taxon>
        <taxon>Tylenchina</taxon>
        <taxon>Panagrolaimomorpha</taxon>
        <taxon>Strongyloidoidea</taxon>
        <taxon>Alloionematidae</taxon>
        <taxon>Rhabditophanes</taxon>
    </lineage>
</organism>
<dbReference type="WBParaSite" id="RSKR_0001040500.1">
    <property type="protein sequence ID" value="RSKR_0001040500.1"/>
    <property type="gene ID" value="RSKR_0001040500"/>
</dbReference>
<name>A0AC35UFS9_9BILA</name>
<protein>
    <submittedName>
        <fullName evidence="2">39S ribosomal protein L50, mitochondrial</fullName>
    </submittedName>
</protein>
<sequence length="267" mass="30359">MVAVRHIAFKKDGKPEAVLTDKEKDSMKNVLSTLIVNDKSSGNKAEAVPVSYEDKYSLSVSQMDEIRARGCRIVKTNYVPSPNVKAEVEAMVREIYGDQSLPVSITFAEDLTKKSKLLRRLGVEYSYYVPNSRLHEMKSGQDIVDFYGSPVKNISEYVEMARKKDLPSNVVMQENSSRFNPEDTSAHHKGVTAFPGTGGEVFSLRNQRFLRQFNPKKEWFDYEDASFDYQKIDKNMPWDPSVARKMDSYVGKKFTLKRLQKGAGESV</sequence>